<organism evidence="1 2">
    <name type="scientific">Marasmius crinis-equi</name>
    <dbReference type="NCBI Taxonomy" id="585013"/>
    <lineage>
        <taxon>Eukaryota</taxon>
        <taxon>Fungi</taxon>
        <taxon>Dikarya</taxon>
        <taxon>Basidiomycota</taxon>
        <taxon>Agaricomycotina</taxon>
        <taxon>Agaricomycetes</taxon>
        <taxon>Agaricomycetidae</taxon>
        <taxon>Agaricales</taxon>
        <taxon>Marasmiineae</taxon>
        <taxon>Marasmiaceae</taxon>
        <taxon>Marasmius</taxon>
    </lineage>
</organism>
<gene>
    <name evidence="1" type="ORF">V5O48_005536</name>
</gene>
<comment type="caution">
    <text evidence="1">The sequence shown here is derived from an EMBL/GenBank/DDBJ whole genome shotgun (WGS) entry which is preliminary data.</text>
</comment>
<evidence type="ECO:0000313" key="1">
    <source>
        <dbReference type="EMBL" id="KAL0576431.1"/>
    </source>
</evidence>
<proteinExistence type="predicted"/>
<accession>A0ABR3FLZ7</accession>
<feature type="non-terminal residue" evidence="1">
    <location>
        <position position="1"/>
    </location>
</feature>
<dbReference type="EMBL" id="JBAHYK010000223">
    <property type="protein sequence ID" value="KAL0576431.1"/>
    <property type="molecule type" value="Genomic_DNA"/>
</dbReference>
<dbReference type="Proteomes" id="UP001465976">
    <property type="component" value="Unassembled WGS sequence"/>
</dbReference>
<keyword evidence="2" id="KW-1185">Reference proteome</keyword>
<evidence type="ECO:0000313" key="2">
    <source>
        <dbReference type="Proteomes" id="UP001465976"/>
    </source>
</evidence>
<sequence length="78" mass="8658">IDLTMMRALRSVILDLGPMTPDALIRGVHIALVRLKIEKDKTNLVIGTRYAPPDSFERAAGVDWMVLPPDPEDGLFSQ</sequence>
<reference evidence="1 2" key="1">
    <citation type="submission" date="2024-02" db="EMBL/GenBank/DDBJ databases">
        <title>A draft genome for the cacao thread blight pathogen Marasmius crinis-equi.</title>
        <authorList>
            <person name="Cohen S.P."/>
            <person name="Baruah I.K."/>
            <person name="Amoako-Attah I."/>
            <person name="Bukari Y."/>
            <person name="Meinhardt L.W."/>
            <person name="Bailey B.A."/>
        </authorList>
    </citation>
    <scope>NUCLEOTIDE SEQUENCE [LARGE SCALE GENOMIC DNA]</scope>
    <source>
        <strain evidence="1 2">GH-76</strain>
    </source>
</reference>
<protein>
    <submittedName>
        <fullName evidence="1">Uncharacterized protein</fullName>
    </submittedName>
</protein>
<name>A0ABR3FLZ7_9AGAR</name>